<feature type="domain" description="HTH cro/C1-type" evidence="2">
    <location>
        <begin position="7"/>
        <end position="61"/>
    </location>
</feature>
<gene>
    <name evidence="3" type="ORF">WJU22_17235</name>
    <name evidence="4" type="ORF">WJU22_17285</name>
</gene>
<name>A0ABZ2YZC6_9BACT</name>
<evidence type="ECO:0000313" key="5">
    <source>
        <dbReference type="Proteomes" id="UP001449657"/>
    </source>
</evidence>
<evidence type="ECO:0000256" key="1">
    <source>
        <dbReference type="ARBA" id="ARBA00023125"/>
    </source>
</evidence>
<dbReference type="CDD" id="cd00093">
    <property type="entry name" value="HTH_XRE"/>
    <property type="match status" value="1"/>
</dbReference>
<dbReference type="SMART" id="SM00530">
    <property type="entry name" value="HTH_XRE"/>
    <property type="match status" value="1"/>
</dbReference>
<organism evidence="4 5">
    <name type="scientific">Chitinophaga caseinilytica</name>
    <dbReference type="NCBI Taxonomy" id="2267521"/>
    <lineage>
        <taxon>Bacteria</taxon>
        <taxon>Pseudomonadati</taxon>
        <taxon>Bacteroidota</taxon>
        <taxon>Chitinophagia</taxon>
        <taxon>Chitinophagales</taxon>
        <taxon>Chitinophagaceae</taxon>
        <taxon>Chitinophaga</taxon>
    </lineage>
</organism>
<dbReference type="Pfam" id="PF01381">
    <property type="entry name" value="HTH_3"/>
    <property type="match status" value="1"/>
</dbReference>
<evidence type="ECO:0000313" key="4">
    <source>
        <dbReference type="EMBL" id="WZN44652.1"/>
    </source>
</evidence>
<keyword evidence="1" id="KW-0238">DNA-binding</keyword>
<dbReference type="Gene3D" id="1.10.260.40">
    <property type="entry name" value="lambda repressor-like DNA-binding domains"/>
    <property type="match status" value="1"/>
</dbReference>
<dbReference type="NCBIfam" id="NF041951">
    <property type="entry name" value="phage_RstR"/>
    <property type="match status" value="1"/>
</dbReference>
<reference evidence="4 5" key="1">
    <citation type="submission" date="2024-03" db="EMBL/GenBank/DDBJ databases">
        <title>Chitinophaga caseinilytica sp. nov., a casein hydrolysing bacterium isolated from forest soil.</title>
        <authorList>
            <person name="Lee D.S."/>
            <person name="Han D.M."/>
            <person name="Baek J.H."/>
            <person name="Choi D.G."/>
            <person name="Jeon J.H."/>
            <person name="Jeon C.O."/>
        </authorList>
    </citation>
    <scope>NUCLEOTIDE SEQUENCE [LARGE SCALE GENOMIC DNA]</scope>
    <source>
        <strain evidence="4 5">KACC 19118</strain>
    </source>
</reference>
<dbReference type="InterPro" id="IPR001387">
    <property type="entry name" value="Cro/C1-type_HTH"/>
</dbReference>
<dbReference type="RefSeq" id="WP_341839421.1">
    <property type="nucleotide sequence ID" value="NZ_CP149792.1"/>
</dbReference>
<dbReference type="InterPro" id="IPR010982">
    <property type="entry name" value="Lambda_DNA-bd_dom_sf"/>
</dbReference>
<dbReference type="PANTHER" id="PTHR46558:SF11">
    <property type="entry name" value="HTH-TYPE TRANSCRIPTIONAL REGULATOR XRE"/>
    <property type="match status" value="1"/>
</dbReference>
<dbReference type="Proteomes" id="UP001449657">
    <property type="component" value="Chromosome"/>
</dbReference>
<dbReference type="EMBL" id="CP150096">
    <property type="protein sequence ID" value="WZN44652.1"/>
    <property type="molecule type" value="Genomic_DNA"/>
</dbReference>
<evidence type="ECO:0000259" key="2">
    <source>
        <dbReference type="PROSITE" id="PS50943"/>
    </source>
</evidence>
<dbReference type="InterPro" id="IPR049639">
    <property type="entry name" value="RstR"/>
</dbReference>
<accession>A0ABZ2YZC6</accession>
<dbReference type="PANTHER" id="PTHR46558">
    <property type="entry name" value="TRACRIPTIONAL REGULATORY PROTEIN-RELATED-RELATED"/>
    <property type="match status" value="1"/>
</dbReference>
<keyword evidence="5" id="KW-1185">Reference proteome</keyword>
<dbReference type="PROSITE" id="PS50943">
    <property type="entry name" value="HTH_CROC1"/>
    <property type="match status" value="1"/>
</dbReference>
<dbReference type="SUPFAM" id="SSF47413">
    <property type="entry name" value="lambda repressor-like DNA-binding domains"/>
    <property type="match status" value="1"/>
</dbReference>
<evidence type="ECO:0000313" key="3">
    <source>
        <dbReference type="EMBL" id="WZN44642.1"/>
    </source>
</evidence>
<proteinExistence type="predicted"/>
<protein>
    <submittedName>
        <fullName evidence="4">Helix-turn-helix transcriptional regulator</fullName>
    </submittedName>
</protein>
<dbReference type="EMBL" id="CP150096">
    <property type="protein sequence ID" value="WZN44642.1"/>
    <property type="molecule type" value="Genomic_DNA"/>
</dbReference>
<sequence>MNTGKIIADARDAKGWSQTDLADASGVSRVMIGKYERAEAVPSLDAAKRIADALGVSLDYLVGEGINSKFDKKTLKRLQDIELIEEPKKTVLFDLIDTYIRDAKIRKAQQ</sequence>